<keyword evidence="4" id="KW-1185">Reference proteome</keyword>
<comment type="caution">
    <text evidence="3">The sequence shown here is derived from an EMBL/GenBank/DDBJ whole genome shotgun (WGS) entry which is preliminary data.</text>
</comment>
<evidence type="ECO:0000313" key="4">
    <source>
        <dbReference type="Proteomes" id="UP001293593"/>
    </source>
</evidence>
<dbReference type="PANTHER" id="PTHR31642">
    <property type="entry name" value="TRICHOTHECENE 3-O-ACETYLTRANSFERASE"/>
    <property type="match status" value="1"/>
</dbReference>
<dbReference type="PANTHER" id="PTHR31642:SF289">
    <property type="entry name" value="SPERMIDINE HYDROXYCINNAMOYL TRANSFERASE"/>
    <property type="match status" value="1"/>
</dbReference>
<reference evidence="3" key="1">
    <citation type="submission" date="2023-10" db="EMBL/GenBank/DDBJ databases">
        <title>Chromosome-level genome of the transformable northern wattle, Acacia crassicarpa.</title>
        <authorList>
            <person name="Massaro I."/>
            <person name="Sinha N.R."/>
            <person name="Poethig S."/>
            <person name="Leichty A.R."/>
        </authorList>
    </citation>
    <scope>NUCLEOTIDE SEQUENCE</scope>
    <source>
        <strain evidence="3">Acra3RX</strain>
        <tissue evidence="3">Leaf</tissue>
    </source>
</reference>
<dbReference type="Gene3D" id="3.30.559.10">
    <property type="entry name" value="Chloramphenicol acetyltransferase-like domain"/>
    <property type="match status" value="2"/>
</dbReference>
<evidence type="ECO:0000256" key="1">
    <source>
        <dbReference type="ARBA" id="ARBA00009861"/>
    </source>
</evidence>
<gene>
    <name evidence="3" type="ORF">QN277_013530</name>
</gene>
<evidence type="ECO:0000313" key="3">
    <source>
        <dbReference type="EMBL" id="KAK4282117.1"/>
    </source>
</evidence>
<dbReference type="GO" id="GO:0016747">
    <property type="term" value="F:acyltransferase activity, transferring groups other than amino-acyl groups"/>
    <property type="evidence" value="ECO:0007669"/>
    <property type="project" value="TreeGrafter"/>
</dbReference>
<protein>
    <submittedName>
        <fullName evidence="3">Uncharacterized protein</fullName>
    </submittedName>
</protein>
<comment type="similarity">
    <text evidence="1">Belongs to the plant acyltransferase family.</text>
</comment>
<proteinExistence type="inferred from homology"/>
<feature type="region of interest" description="Disordered" evidence="2">
    <location>
        <begin position="1"/>
        <end position="21"/>
    </location>
</feature>
<dbReference type="AlphaFoldDB" id="A0AAE1N3F2"/>
<feature type="compositionally biased region" description="Low complexity" evidence="2">
    <location>
        <begin position="9"/>
        <end position="21"/>
    </location>
</feature>
<organism evidence="3 4">
    <name type="scientific">Acacia crassicarpa</name>
    <name type="common">northern wattle</name>
    <dbReference type="NCBI Taxonomy" id="499986"/>
    <lineage>
        <taxon>Eukaryota</taxon>
        <taxon>Viridiplantae</taxon>
        <taxon>Streptophyta</taxon>
        <taxon>Embryophyta</taxon>
        <taxon>Tracheophyta</taxon>
        <taxon>Spermatophyta</taxon>
        <taxon>Magnoliopsida</taxon>
        <taxon>eudicotyledons</taxon>
        <taxon>Gunneridae</taxon>
        <taxon>Pentapetalae</taxon>
        <taxon>rosids</taxon>
        <taxon>fabids</taxon>
        <taxon>Fabales</taxon>
        <taxon>Fabaceae</taxon>
        <taxon>Caesalpinioideae</taxon>
        <taxon>mimosoid clade</taxon>
        <taxon>Acacieae</taxon>
        <taxon>Acacia</taxon>
    </lineage>
</organism>
<dbReference type="Proteomes" id="UP001293593">
    <property type="component" value="Unassembled WGS sequence"/>
</dbReference>
<dbReference type="InterPro" id="IPR023213">
    <property type="entry name" value="CAT-like_dom_sf"/>
</dbReference>
<dbReference type="Pfam" id="PF02458">
    <property type="entry name" value="Transferase"/>
    <property type="match status" value="1"/>
</dbReference>
<evidence type="ECO:0000256" key="2">
    <source>
        <dbReference type="SAM" id="MobiDB-lite"/>
    </source>
</evidence>
<name>A0AAE1N3F2_9FABA</name>
<sequence length="462" mass="51743">MVTILSSHTVLPSAPTPSLTSPSSLCEQFKLSTHAPLLYVYNSNNFPPHHFQPHQILITSLSQALVPYYPLAGRLSWSASARGRWELHCNAKGAHFYEAYCHSTLDDLGDFVPAQIVQQLIPHIDYGCPIEQVPLLAVQLTRFSCGGLTIGVAMSRAVIDGTAAMRFINSWAKLARGELLASTEMPFNDQTVLDSYKLHKTPRFDHSEFQPPPLWAGRSEGSELESKTDVVVLKLTRDQVNKLKKKAGDVIASPNKRPYSSFEVIAGHIWRCVSKARYAGNDDQPTRLSTLANCRNRLNPPLPSGYARNAAFPTVTSTCSFHELIHKPLSFAVGNVREALERLTDQYVRSVLDYIERVKEMKVVRYNFHYPARIVCEGEFKGNPNLFVVSWMNFLYREADFGWGKPVYFGPGFMDSEGKAFILSSVDGDGVVVAICLQALHMDAFRRLFFDDIEEVLPISKL</sequence>
<dbReference type="EMBL" id="JAWXYG010000002">
    <property type="protein sequence ID" value="KAK4282117.1"/>
    <property type="molecule type" value="Genomic_DNA"/>
</dbReference>
<accession>A0AAE1N3F2</accession>
<dbReference type="InterPro" id="IPR050317">
    <property type="entry name" value="Plant_Fungal_Acyltransferase"/>
</dbReference>